<sequence length="730" mass="84547">MNKSKAIFLFFGLFACAIMMVTYFNNTTLEKHYFPKKEVQETEADSVIRIASTIPVGKKPEHIKEEAGEDFDQLFTQLFETLGNAIEAFDFGDKSSLVKSFNDSNEKFKLIFEHIKSENPDITIIERKGQELIMNDLDQLTFKGDFKADFIGLKVEGHHIVEKNGKYGMINGQGVLVIPFEYELIDVPSEGKVSALKDGKWGYLNLKGETVIPFHFDGVHLFTGGYASVESNSIKGVIDSLGNWVSDPKQNDDWNANYIASSNRSFYIGSEGYSSASFRTRACFLWCLENTVSKEYYTALYDENFASWSHYNGKRKPYTSLRGYYILYNKIVIDLKGRIVNILEKDLLLEENLDNYGIASDYNETYLITPQGKTTVLKGAFNKKRDHYLVMQKNGQYFLYDTQAKKVLQKSKGLEYFYDGCFWVKNEDETYSCYTYDEEKVMDVDHIEFTDFTYDVYTKNSLKGLMTKEFYTAPSFTDIKQEVGHVFLKINRDWAVYGTNLESYTGFNYKMVEHFNNTTFKLYKNLRQYHILKDSILYDNKWFRDREEISGNAVKTGDKKLYKSCSSEVGYYGQAISYTYGYLDEDGGLAIPFQFKEAENFINGTAIVKASLNEHSEELFGVINTKGDYILLPSYEKIYRIGENYFLIREEGSSEHDYTLFDDNGKTLETFENYTDYYPGNTINDMFFLDKDDNTIVFYDCKTKTSKTLSREVLKKEHINFKFLTELSLF</sequence>
<keyword evidence="1" id="KW-0812">Transmembrane</keyword>
<dbReference type="PROSITE" id="PS51257">
    <property type="entry name" value="PROKAR_LIPOPROTEIN"/>
    <property type="match status" value="1"/>
</dbReference>
<dbReference type="PANTHER" id="PTHR37841:SF1">
    <property type="entry name" value="DUF3298 DOMAIN-CONTAINING PROTEIN"/>
    <property type="match status" value="1"/>
</dbReference>
<protein>
    <submittedName>
        <fullName evidence="2">WG repeat-containing protein</fullName>
    </submittedName>
</protein>
<reference evidence="2 3" key="1">
    <citation type="submission" date="2020-04" db="EMBL/GenBank/DDBJ databases">
        <title>Flammeovirga sp. SR4, a novel species isolated from seawater.</title>
        <authorList>
            <person name="Wang X."/>
        </authorList>
    </citation>
    <scope>NUCLEOTIDE SEQUENCE [LARGE SCALE GENOMIC DNA]</scope>
    <source>
        <strain evidence="2 3">ATCC 23126</strain>
    </source>
</reference>
<keyword evidence="1" id="KW-0472">Membrane</keyword>
<dbReference type="SUPFAM" id="SSF69360">
    <property type="entry name" value="Cell wall binding repeat"/>
    <property type="match status" value="1"/>
</dbReference>
<name>A0A7X9S1N7_9BACT</name>
<gene>
    <name evidence="2" type="ORF">HHU12_32575</name>
</gene>
<comment type="caution">
    <text evidence="2">The sequence shown here is derived from an EMBL/GenBank/DDBJ whole genome shotgun (WGS) entry which is preliminary data.</text>
</comment>
<dbReference type="Pfam" id="PF14903">
    <property type="entry name" value="WG_beta_rep"/>
    <property type="match status" value="3"/>
</dbReference>
<dbReference type="PANTHER" id="PTHR37841">
    <property type="entry name" value="GLR2918 PROTEIN"/>
    <property type="match status" value="1"/>
</dbReference>
<dbReference type="RefSeq" id="WP_169660911.1">
    <property type="nucleotide sequence ID" value="NZ_JABANE010000201.1"/>
</dbReference>
<feature type="transmembrane region" description="Helical" evidence="1">
    <location>
        <begin position="7"/>
        <end position="24"/>
    </location>
</feature>
<evidence type="ECO:0000256" key="1">
    <source>
        <dbReference type="SAM" id="Phobius"/>
    </source>
</evidence>
<evidence type="ECO:0000313" key="2">
    <source>
        <dbReference type="EMBL" id="NME72739.1"/>
    </source>
</evidence>
<dbReference type="InterPro" id="IPR032774">
    <property type="entry name" value="WG_beta_rep"/>
</dbReference>
<dbReference type="EMBL" id="JABANE010000201">
    <property type="protein sequence ID" value="NME72739.1"/>
    <property type="molecule type" value="Genomic_DNA"/>
</dbReference>
<dbReference type="Proteomes" id="UP000576082">
    <property type="component" value="Unassembled WGS sequence"/>
</dbReference>
<dbReference type="AlphaFoldDB" id="A0A7X9S1N7"/>
<organism evidence="2 3">
    <name type="scientific">Flammeovirga aprica JL-4</name>
    <dbReference type="NCBI Taxonomy" id="694437"/>
    <lineage>
        <taxon>Bacteria</taxon>
        <taxon>Pseudomonadati</taxon>
        <taxon>Bacteroidota</taxon>
        <taxon>Cytophagia</taxon>
        <taxon>Cytophagales</taxon>
        <taxon>Flammeovirgaceae</taxon>
        <taxon>Flammeovirga</taxon>
    </lineage>
</organism>
<keyword evidence="1" id="KW-1133">Transmembrane helix</keyword>
<accession>A0A7X9S1N7</accession>
<evidence type="ECO:0000313" key="3">
    <source>
        <dbReference type="Proteomes" id="UP000576082"/>
    </source>
</evidence>
<keyword evidence="3" id="KW-1185">Reference proteome</keyword>
<proteinExistence type="predicted"/>